<keyword evidence="6" id="KW-0472">Membrane</keyword>
<dbReference type="RefSeq" id="WP_013437828.1">
    <property type="nucleotide sequence ID" value="NC_014724.1"/>
</dbReference>
<dbReference type="HOGENOM" id="CLU_1097473_0_0_9"/>
<dbReference type="Proteomes" id="UP000007033">
    <property type="component" value="Chromosome"/>
</dbReference>
<dbReference type="PATRIC" id="fig|695560.3.peg.1065"/>
<feature type="compositionally biased region" description="Basic and acidic residues" evidence="5">
    <location>
        <begin position="118"/>
        <end position="138"/>
    </location>
</feature>
<evidence type="ECO:0000256" key="1">
    <source>
        <dbReference type="ARBA" id="ARBA00022512"/>
    </source>
</evidence>
<evidence type="ECO:0000256" key="2">
    <source>
        <dbReference type="ARBA" id="ARBA00022525"/>
    </source>
</evidence>
<keyword evidence="6" id="KW-0812">Transmembrane</keyword>
<feature type="region of interest" description="Disordered" evidence="5">
    <location>
        <begin position="183"/>
        <end position="205"/>
    </location>
</feature>
<protein>
    <recommendedName>
        <fullName evidence="7">Gram-positive cocci surface proteins LPxTG domain-containing protein</fullName>
    </recommendedName>
</protein>
<sequence>MARLARAPRRVKDPTFKISAGVKTGHDDKGDYYIEHADVEREFNMNLHYNDVRVKLDDKGLFDIGGYDIVKNDFIPFKKIYTLTLKYSGDKYYYDNDGVKEKIKGDPLINDKPTFEISKPEKQPDDKPKTPDKPKVPDKITVPDIPDVLEPNPAVVTTDEPKEPKGENVDETLTTGVKGQDVTKTKQNNPVKPMAQDIKQPKQPVVQKVSLNNPKATLPQTGERSSILLSVLGGLVALTGLLYLDKDRKNKKA</sequence>
<dbReference type="AlphaFoldDB" id="E4SIN1"/>
<evidence type="ECO:0000256" key="4">
    <source>
        <dbReference type="ARBA" id="ARBA00023088"/>
    </source>
</evidence>
<feature type="transmembrane region" description="Helical" evidence="6">
    <location>
        <begin position="227"/>
        <end position="244"/>
    </location>
</feature>
<feature type="region of interest" description="Disordered" evidence="5">
    <location>
        <begin position="103"/>
        <end position="170"/>
    </location>
</feature>
<proteinExistence type="predicted"/>
<keyword evidence="4" id="KW-0572">Peptidoglycan-anchor</keyword>
<dbReference type="InterPro" id="IPR019931">
    <property type="entry name" value="LPXTG_anchor"/>
</dbReference>
<evidence type="ECO:0000256" key="6">
    <source>
        <dbReference type="SAM" id="Phobius"/>
    </source>
</evidence>
<organism evidence="8 9">
    <name type="scientific">Lactobacillus amylovorus (strain GRL 1112)</name>
    <dbReference type="NCBI Taxonomy" id="695560"/>
    <lineage>
        <taxon>Bacteria</taxon>
        <taxon>Bacillati</taxon>
        <taxon>Bacillota</taxon>
        <taxon>Bacilli</taxon>
        <taxon>Lactobacillales</taxon>
        <taxon>Lactobacillaceae</taxon>
        <taxon>Lactobacillus</taxon>
    </lineage>
</organism>
<keyword evidence="6" id="KW-1133">Transmembrane helix</keyword>
<reference evidence="8 9" key="1">
    <citation type="journal article" date="2011" name="J. Bacteriol.">
        <title>Genome sequence of Lactobacillus amylovorus GRL1112.</title>
        <authorList>
            <person name="Kant R."/>
            <person name="Paulin L."/>
            <person name="Alatalo E."/>
            <person name="de Vos W.M."/>
            <person name="Palva A."/>
        </authorList>
    </citation>
    <scope>NUCLEOTIDE SEQUENCE [LARGE SCALE GENOMIC DNA]</scope>
    <source>
        <strain evidence="8 9">GRL 1112</strain>
    </source>
</reference>
<keyword evidence="1" id="KW-0134">Cell wall</keyword>
<evidence type="ECO:0000256" key="5">
    <source>
        <dbReference type="SAM" id="MobiDB-lite"/>
    </source>
</evidence>
<dbReference type="NCBIfam" id="TIGR01167">
    <property type="entry name" value="LPXTG_anchor"/>
    <property type="match status" value="1"/>
</dbReference>
<name>E4SIN1_LACAR</name>
<evidence type="ECO:0000259" key="7">
    <source>
        <dbReference type="PROSITE" id="PS50847"/>
    </source>
</evidence>
<dbReference type="PROSITE" id="PS50847">
    <property type="entry name" value="GRAM_POS_ANCHORING"/>
    <property type="match status" value="1"/>
</dbReference>
<evidence type="ECO:0000256" key="3">
    <source>
        <dbReference type="ARBA" id="ARBA00022729"/>
    </source>
</evidence>
<dbReference type="EMBL" id="CP002338">
    <property type="protein sequence ID" value="ADQ59030.1"/>
    <property type="molecule type" value="Genomic_DNA"/>
</dbReference>
<feature type="domain" description="Gram-positive cocci surface proteins LPxTG" evidence="7">
    <location>
        <begin position="218"/>
        <end position="253"/>
    </location>
</feature>
<accession>E4SIN1</accession>
<feature type="compositionally biased region" description="Basic and acidic residues" evidence="5">
    <location>
        <begin position="159"/>
        <end position="168"/>
    </location>
</feature>
<keyword evidence="3" id="KW-0732">Signal</keyword>
<dbReference type="KEGG" id="lam:LA2_05345"/>
<keyword evidence="2" id="KW-0964">Secreted</keyword>
<gene>
    <name evidence="8" type="ordered locus">LA2_05345</name>
</gene>
<dbReference type="Pfam" id="PF00746">
    <property type="entry name" value="Gram_pos_anchor"/>
    <property type="match status" value="1"/>
</dbReference>
<evidence type="ECO:0000313" key="9">
    <source>
        <dbReference type="Proteomes" id="UP000007033"/>
    </source>
</evidence>
<evidence type="ECO:0000313" key="8">
    <source>
        <dbReference type="EMBL" id="ADQ59030.1"/>
    </source>
</evidence>